<proteinExistence type="predicted"/>
<dbReference type="EMBL" id="JARK01001397">
    <property type="protein sequence ID" value="EYC09338.1"/>
    <property type="molecule type" value="Genomic_DNA"/>
</dbReference>
<sequence length="141" mass="15629">MGGRERFVAILDQQGLSQEAVAFVMMRKKVENSTRGKYFGIAHLCVVLLYRRAGVFLPEKELVAIAKELSLNITTLVSLEDILKLVCAGLTNTVLLAVSKDLYCETVPILAENNCNICIAGREGREIYDIAKLHQLKANFS</sequence>
<reference evidence="2" key="1">
    <citation type="journal article" date="2015" name="Nat. Genet.">
        <title>The genome and transcriptome of the zoonotic hookworm Ancylostoma ceylanicum identify infection-specific gene families.</title>
        <authorList>
            <person name="Schwarz E.M."/>
            <person name="Hu Y."/>
            <person name="Antoshechkin I."/>
            <person name="Miller M.M."/>
            <person name="Sternberg P.W."/>
            <person name="Aroian R.V."/>
        </authorList>
    </citation>
    <scope>NUCLEOTIDE SEQUENCE</scope>
    <source>
        <strain evidence="2">HY135</strain>
    </source>
</reference>
<dbReference type="AlphaFoldDB" id="A0A016U3Y5"/>
<protein>
    <submittedName>
        <fullName evidence="1">Uncharacterized protein</fullName>
    </submittedName>
</protein>
<evidence type="ECO:0000313" key="1">
    <source>
        <dbReference type="EMBL" id="EYC09338.1"/>
    </source>
</evidence>
<keyword evidence="2" id="KW-1185">Reference proteome</keyword>
<comment type="caution">
    <text evidence="1">The sequence shown here is derived from an EMBL/GenBank/DDBJ whole genome shotgun (WGS) entry which is preliminary data.</text>
</comment>
<evidence type="ECO:0000313" key="2">
    <source>
        <dbReference type="Proteomes" id="UP000024635"/>
    </source>
</evidence>
<name>A0A016U3Y5_9BILA</name>
<dbReference type="Proteomes" id="UP000024635">
    <property type="component" value="Unassembled WGS sequence"/>
</dbReference>
<organism evidence="1 2">
    <name type="scientific">Ancylostoma ceylanicum</name>
    <dbReference type="NCBI Taxonomy" id="53326"/>
    <lineage>
        <taxon>Eukaryota</taxon>
        <taxon>Metazoa</taxon>
        <taxon>Ecdysozoa</taxon>
        <taxon>Nematoda</taxon>
        <taxon>Chromadorea</taxon>
        <taxon>Rhabditida</taxon>
        <taxon>Rhabditina</taxon>
        <taxon>Rhabditomorpha</taxon>
        <taxon>Strongyloidea</taxon>
        <taxon>Ancylostomatidae</taxon>
        <taxon>Ancylostomatinae</taxon>
        <taxon>Ancylostoma</taxon>
    </lineage>
</organism>
<accession>A0A016U3Y5</accession>
<gene>
    <name evidence="1" type="primary">Acey_s0061.g3289</name>
    <name evidence="1" type="ORF">Y032_0061g3289</name>
</gene>